<dbReference type="Proteomes" id="UP000257109">
    <property type="component" value="Unassembled WGS sequence"/>
</dbReference>
<sequence length="413" mass="46851">MLSHRNGIHLRKKNVRTNWNEVDHEVNNRKTRNYLRGKKENTSNIHCPSHSRQQVKVLRKVVGIVSCLEKAPFENGSSQFVFMDVGSERGASLDHSLSFSTENFVQTLAFCNGLILLSGFSGDQSCYHVLNPLTKHNVMIPQTSIHEGAVRVGLALNGSQFEVVVVEAGSSKSNGLVLHVFSSDTSKWRSHYPTNITLPSLPEFEFRELGTPPLYSNGAIHWEIGGYLMVYQIQGSNCELYELPNCFEDWSWQSTLTYRRCLCESGGSVYYCYTDIDGFHIWKLLSEHEHLQLFNYCDYKSFPWRLVHSVKHQVFLSKHQNFFGSFCAWEPYKIAPIAYSEQAQTIYLQLPGIVASYNFDTGNLGSICTYSYPGINFNCCSFFSSTNSGPHNAHTNGETDLNLPIAEMQNLFL</sequence>
<proteinExistence type="predicted"/>
<dbReference type="PANTHER" id="PTHR35546:SF70">
    <property type="entry name" value="F-BOX PROTEIN INTERACTION DOMAIN PROTEIN"/>
    <property type="match status" value="1"/>
</dbReference>
<keyword evidence="3" id="KW-1185">Reference proteome</keyword>
<evidence type="ECO:0000259" key="1">
    <source>
        <dbReference type="Pfam" id="PF24750"/>
    </source>
</evidence>
<feature type="domain" description="F-box protein At3g26010-like beta-propeller" evidence="1">
    <location>
        <begin position="103"/>
        <end position="297"/>
    </location>
</feature>
<dbReference type="EMBL" id="QJKJ01017992">
    <property type="protein sequence ID" value="RDX57948.1"/>
    <property type="molecule type" value="Genomic_DNA"/>
</dbReference>
<evidence type="ECO:0000313" key="2">
    <source>
        <dbReference type="EMBL" id="RDX57948.1"/>
    </source>
</evidence>
<dbReference type="InterPro" id="IPR055290">
    <property type="entry name" value="At3g26010-like"/>
</dbReference>
<dbReference type="Pfam" id="PF24750">
    <property type="entry name" value="b-prop_At3g26010-like"/>
    <property type="match status" value="1"/>
</dbReference>
<dbReference type="PANTHER" id="PTHR35546">
    <property type="entry name" value="F-BOX PROTEIN INTERACTION DOMAIN PROTEIN-RELATED"/>
    <property type="match status" value="1"/>
</dbReference>
<name>A0A371DZN5_MUCPR</name>
<dbReference type="AlphaFoldDB" id="A0A371DZN5"/>
<organism evidence="2 3">
    <name type="scientific">Mucuna pruriens</name>
    <name type="common">Velvet bean</name>
    <name type="synonym">Dolichos pruriens</name>
    <dbReference type="NCBI Taxonomy" id="157652"/>
    <lineage>
        <taxon>Eukaryota</taxon>
        <taxon>Viridiplantae</taxon>
        <taxon>Streptophyta</taxon>
        <taxon>Embryophyta</taxon>
        <taxon>Tracheophyta</taxon>
        <taxon>Spermatophyta</taxon>
        <taxon>Magnoliopsida</taxon>
        <taxon>eudicotyledons</taxon>
        <taxon>Gunneridae</taxon>
        <taxon>Pentapetalae</taxon>
        <taxon>rosids</taxon>
        <taxon>fabids</taxon>
        <taxon>Fabales</taxon>
        <taxon>Fabaceae</taxon>
        <taxon>Papilionoideae</taxon>
        <taxon>50 kb inversion clade</taxon>
        <taxon>NPAAA clade</taxon>
        <taxon>indigoferoid/millettioid clade</taxon>
        <taxon>Phaseoleae</taxon>
        <taxon>Mucuna</taxon>
    </lineage>
</organism>
<accession>A0A371DZN5</accession>
<protein>
    <recommendedName>
        <fullName evidence="1">F-box protein At3g26010-like beta-propeller domain-containing protein</fullName>
    </recommendedName>
</protein>
<feature type="non-terminal residue" evidence="2">
    <location>
        <position position="1"/>
    </location>
</feature>
<comment type="caution">
    <text evidence="2">The sequence shown here is derived from an EMBL/GenBank/DDBJ whole genome shotgun (WGS) entry which is preliminary data.</text>
</comment>
<reference evidence="2" key="1">
    <citation type="submission" date="2018-05" db="EMBL/GenBank/DDBJ databases">
        <title>Draft genome of Mucuna pruriens seed.</title>
        <authorList>
            <person name="Nnadi N.E."/>
            <person name="Vos R."/>
            <person name="Hasami M.H."/>
            <person name="Devisetty U.K."/>
            <person name="Aguiy J.C."/>
        </authorList>
    </citation>
    <scope>NUCLEOTIDE SEQUENCE [LARGE SCALE GENOMIC DNA]</scope>
    <source>
        <strain evidence="2">JCA_2017</strain>
    </source>
</reference>
<dbReference type="InterPro" id="IPR056592">
    <property type="entry name" value="Beta-prop_At3g26010-like"/>
</dbReference>
<gene>
    <name evidence="2" type="ORF">CR513_62774</name>
</gene>
<evidence type="ECO:0000313" key="3">
    <source>
        <dbReference type="Proteomes" id="UP000257109"/>
    </source>
</evidence>
<dbReference type="OrthoDB" id="1549426at2759"/>